<reference evidence="1 2" key="1">
    <citation type="submission" date="2021-01" db="EMBL/GenBank/DDBJ databases">
        <title>Whole genome shotgun sequence of Planobispora siamensis NBRC 107568.</title>
        <authorList>
            <person name="Komaki H."/>
            <person name="Tamura T."/>
        </authorList>
    </citation>
    <scope>NUCLEOTIDE SEQUENCE [LARGE SCALE GENOMIC DNA]</scope>
    <source>
        <strain evidence="1 2">NBRC 107568</strain>
    </source>
</reference>
<evidence type="ECO:0008006" key="3">
    <source>
        <dbReference type="Google" id="ProtNLM"/>
    </source>
</evidence>
<gene>
    <name evidence="1" type="ORF">Psi01_65650</name>
</gene>
<accession>A0A8J3SNT4</accession>
<organism evidence="1 2">
    <name type="scientific">Planobispora siamensis</name>
    <dbReference type="NCBI Taxonomy" id="936338"/>
    <lineage>
        <taxon>Bacteria</taxon>
        <taxon>Bacillati</taxon>
        <taxon>Actinomycetota</taxon>
        <taxon>Actinomycetes</taxon>
        <taxon>Streptosporangiales</taxon>
        <taxon>Streptosporangiaceae</taxon>
        <taxon>Planobispora</taxon>
    </lineage>
</organism>
<dbReference type="SUPFAM" id="SSF54593">
    <property type="entry name" value="Glyoxalase/Bleomycin resistance protein/Dihydroxybiphenyl dioxygenase"/>
    <property type="match status" value="1"/>
</dbReference>
<keyword evidence="2" id="KW-1185">Reference proteome</keyword>
<dbReference type="Proteomes" id="UP000619788">
    <property type="component" value="Unassembled WGS sequence"/>
</dbReference>
<sequence length="51" mass="5685">MSITTAVHLNFRDNARPALEFYQSVFGGHLVAFTNADARQVRHPADADRIS</sequence>
<evidence type="ECO:0000313" key="1">
    <source>
        <dbReference type="EMBL" id="GIH95935.1"/>
    </source>
</evidence>
<proteinExistence type="predicted"/>
<dbReference type="Gene3D" id="3.10.180.10">
    <property type="entry name" value="2,3-Dihydroxybiphenyl 1,2-Dioxygenase, domain 1"/>
    <property type="match status" value="1"/>
</dbReference>
<dbReference type="AlphaFoldDB" id="A0A8J3SNT4"/>
<dbReference type="InterPro" id="IPR029068">
    <property type="entry name" value="Glyas_Bleomycin-R_OHBP_Dase"/>
</dbReference>
<name>A0A8J3SNT4_9ACTN</name>
<dbReference type="RefSeq" id="WP_239128196.1">
    <property type="nucleotide sequence ID" value="NZ_BOOJ01000058.1"/>
</dbReference>
<dbReference type="EMBL" id="BOOJ01000058">
    <property type="protein sequence ID" value="GIH95935.1"/>
    <property type="molecule type" value="Genomic_DNA"/>
</dbReference>
<comment type="caution">
    <text evidence="1">The sequence shown here is derived from an EMBL/GenBank/DDBJ whole genome shotgun (WGS) entry which is preliminary data.</text>
</comment>
<protein>
    <recommendedName>
        <fullName evidence="3">VOC family protein</fullName>
    </recommendedName>
</protein>
<evidence type="ECO:0000313" key="2">
    <source>
        <dbReference type="Proteomes" id="UP000619788"/>
    </source>
</evidence>